<accession>A0A3M7MDE0</accession>
<evidence type="ECO:0000313" key="2">
    <source>
        <dbReference type="EMBL" id="RMZ72515.1"/>
    </source>
</evidence>
<feature type="region of interest" description="Disordered" evidence="1">
    <location>
        <begin position="1"/>
        <end position="72"/>
    </location>
</feature>
<organism evidence="2 3">
    <name type="scientific">Pyrenophora seminiperda CCB06</name>
    <dbReference type="NCBI Taxonomy" id="1302712"/>
    <lineage>
        <taxon>Eukaryota</taxon>
        <taxon>Fungi</taxon>
        <taxon>Dikarya</taxon>
        <taxon>Ascomycota</taxon>
        <taxon>Pezizomycotina</taxon>
        <taxon>Dothideomycetes</taxon>
        <taxon>Pleosporomycetidae</taxon>
        <taxon>Pleosporales</taxon>
        <taxon>Pleosporineae</taxon>
        <taxon>Pleosporaceae</taxon>
        <taxon>Pyrenophora</taxon>
    </lineage>
</organism>
<reference evidence="2 3" key="1">
    <citation type="journal article" date="2014" name="PLoS ONE">
        <title>De novo Genome Assembly of the Fungal Plant Pathogen Pyrenophora semeniperda.</title>
        <authorList>
            <person name="Soliai M.M."/>
            <person name="Meyer S.E."/>
            <person name="Udall J.A."/>
            <person name="Elzinga D.E."/>
            <person name="Hermansen R.A."/>
            <person name="Bodily P.M."/>
            <person name="Hart A.A."/>
            <person name="Coleman C.E."/>
        </authorList>
    </citation>
    <scope>NUCLEOTIDE SEQUENCE [LARGE SCALE GENOMIC DNA]</scope>
    <source>
        <strain evidence="2 3">CCB06</strain>
        <tissue evidence="2">Mycelium</tissue>
    </source>
</reference>
<feature type="compositionally biased region" description="Basic and acidic residues" evidence="1">
    <location>
        <begin position="25"/>
        <end position="39"/>
    </location>
</feature>
<gene>
    <name evidence="2" type="ORF">GMOD_00007511</name>
</gene>
<dbReference type="EMBL" id="KE747833">
    <property type="protein sequence ID" value="RMZ72515.1"/>
    <property type="molecule type" value="Genomic_DNA"/>
</dbReference>
<proteinExistence type="predicted"/>
<keyword evidence="3" id="KW-1185">Reference proteome</keyword>
<evidence type="ECO:0000313" key="3">
    <source>
        <dbReference type="Proteomes" id="UP000265663"/>
    </source>
</evidence>
<sequence length="72" mass="7817">MTSKAPVSPRMNHTSPSEQGGEADINPKRPHEFDIKPKGEMLSMGSTGLVERLDSGDAIKSSWPEPIQSPSR</sequence>
<name>A0A3M7MDE0_9PLEO</name>
<protein>
    <submittedName>
        <fullName evidence="2">Uncharacterized protein</fullName>
    </submittedName>
</protein>
<dbReference type="Proteomes" id="UP000265663">
    <property type="component" value="Unassembled WGS sequence"/>
</dbReference>
<evidence type="ECO:0000256" key="1">
    <source>
        <dbReference type="SAM" id="MobiDB-lite"/>
    </source>
</evidence>
<feature type="compositionally biased region" description="Polar residues" evidence="1">
    <location>
        <begin position="1"/>
        <end position="18"/>
    </location>
</feature>
<dbReference type="AlphaFoldDB" id="A0A3M7MDE0"/>